<evidence type="ECO:0000313" key="16">
    <source>
        <dbReference type="Proteomes" id="UP000199197"/>
    </source>
</evidence>
<feature type="transmembrane region" description="Helical" evidence="12">
    <location>
        <begin position="6"/>
        <end position="24"/>
    </location>
</feature>
<dbReference type="SUPFAM" id="SSF56935">
    <property type="entry name" value="Porins"/>
    <property type="match status" value="1"/>
</dbReference>
<feature type="domain" description="TonB-dependent receptor-like beta-barrel" evidence="13">
    <location>
        <begin position="347"/>
        <end position="792"/>
    </location>
</feature>
<dbReference type="RefSeq" id="WP_092350650.1">
    <property type="nucleotide sequence ID" value="NZ_CZVW01000019.1"/>
</dbReference>
<evidence type="ECO:0000256" key="8">
    <source>
        <dbReference type="ARBA" id="ARBA00023170"/>
    </source>
</evidence>
<dbReference type="GO" id="GO:0009279">
    <property type="term" value="C:cell outer membrane"/>
    <property type="evidence" value="ECO:0007669"/>
    <property type="project" value="UniProtKB-SubCell"/>
</dbReference>
<dbReference type="GO" id="GO:0044718">
    <property type="term" value="P:siderophore transmembrane transport"/>
    <property type="evidence" value="ECO:0007669"/>
    <property type="project" value="TreeGrafter"/>
</dbReference>
<keyword evidence="9 10" id="KW-0998">Cell outer membrane</keyword>
<dbReference type="InterPro" id="IPR000531">
    <property type="entry name" value="Beta-barrel_TonB"/>
</dbReference>
<dbReference type="PANTHER" id="PTHR30069">
    <property type="entry name" value="TONB-DEPENDENT OUTER MEMBRANE RECEPTOR"/>
    <property type="match status" value="1"/>
</dbReference>
<keyword evidence="8 15" id="KW-0675">Receptor</keyword>
<dbReference type="InterPro" id="IPR008969">
    <property type="entry name" value="CarboxyPept-like_regulatory"/>
</dbReference>
<dbReference type="Gene3D" id="2.40.170.20">
    <property type="entry name" value="TonB-dependent receptor, beta-barrel domain"/>
    <property type="match status" value="1"/>
</dbReference>
<name>A0A0P1NY52_9BACT</name>
<dbReference type="SUPFAM" id="SSF49464">
    <property type="entry name" value="Carboxypeptidase regulatory domain-like"/>
    <property type="match status" value="1"/>
</dbReference>
<evidence type="ECO:0000259" key="13">
    <source>
        <dbReference type="Pfam" id="PF00593"/>
    </source>
</evidence>
<proteinExistence type="inferred from homology"/>
<protein>
    <submittedName>
        <fullName evidence="15">Outer membrane receptor proteins, mostly Fe transport</fullName>
    </submittedName>
</protein>
<keyword evidence="12" id="KW-1133">Transmembrane helix</keyword>
<evidence type="ECO:0000256" key="2">
    <source>
        <dbReference type="ARBA" id="ARBA00022448"/>
    </source>
</evidence>
<keyword evidence="4 10" id="KW-0812">Transmembrane</keyword>
<dbReference type="InterPro" id="IPR012910">
    <property type="entry name" value="Plug_dom"/>
</dbReference>
<evidence type="ECO:0000256" key="11">
    <source>
        <dbReference type="RuleBase" id="RU003357"/>
    </source>
</evidence>
<keyword evidence="7 10" id="KW-0472">Membrane</keyword>
<comment type="similarity">
    <text evidence="10 11">Belongs to the TonB-dependent receptor family.</text>
</comment>
<dbReference type="Pfam" id="PF13715">
    <property type="entry name" value="CarbopepD_reg_2"/>
    <property type="match status" value="1"/>
</dbReference>
<evidence type="ECO:0000313" key="15">
    <source>
        <dbReference type="EMBL" id="CUT03969.1"/>
    </source>
</evidence>
<dbReference type="InterPro" id="IPR039426">
    <property type="entry name" value="TonB-dep_rcpt-like"/>
</dbReference>
<evidence type="ECO:0000256" key="12">
    <source>
        <dbReference type="SAM" id="Phobius"/>
    </source>
</evidence>
<gene>
    <name evidence="15" type="ORF">JGI23_01602</name>
</gene>
<evidence type="ECO:0000256" key="5">
    <source>
        <dbReference type="ARBA" id="ARBA00022729"/>
    </source>
</evidence>
<dbReference type="InterPro" id="IPR037066">
    <property type="entry name" value="Plug_dom_sf"/>
</dbReference>
<evidence type="ECO:0000256" key="3">
    <source>
        <dbReference type="ARBA" id="ARBA00022452"/>
    </source>
</evidence>
<evidence type="ECO:0000259" key="14">
    <source>
        <dbReference type="Pfam" id="PF07715"/>
    </source>
</evidence>
<sequence length="831" mass="95412">MWNSYTRALGIIFAVNFLIFIFPLKSQTFEGKIKGKVIDFETGEGIPNANVIIVGTSLGTSTDSKGEFEMRVKPGSYDVEVRVIGYEIERKNVEVKSGTVFVEFRLKQSYIEMKEVEVLADYKSRRAVDVRPSVIEVEPKSVKVSAGFGEDVFRMLRTLPGVFAPSDFATQFVVRGGSPDENLIIIDGVEIYNPYRLYGFVSMFNPDVVGDFNFMAGGFPAKYGDRLSAVLDVSSRDGKRDKIFSSMMNVNLTNANLIFEGKLPLNGSWIFSTRRTYYDLILEPIAKKTGLVSGDVTFPNFYDLQTKLTFYPFNKHKINLLGIYSSDAMNVITGKNLDRPDSVAVNDISFNKTFAGSWIYSPDKNFVVKLLTSWYENSGESKFGGEVLDPSYYYEGKVVPDDATFFKVETWSRYLIQKFATSFDVSYNLGKHLIEFGVGNNLVKSELKYVLKMDEGLRAFLKSLGFFSAPELFNYSEKYNRSYFYIQDRIKLGSKLVVQPGFRFDRYGLIKRNYISPRFNLLYNIDPLTSLRFAYGWYYQSPGYEKIYDQQTFFDFTQAENLNAEKSTHYVIGIERWLAVDIIGRVEAYYKDFDNLIVRKRVQGTKWVADRIPNYPPTDVRGWSQPYQIVISDSVTSIPVNMGDGKAYGFEIFIEKRSAKNSKIYGWMSYSFSIARRKIYSVELPFMYDQRHTFNIVLNYSISRKFDLSLTWMYGSNYPYTEPIGVKPRIIVTDTSVSIATIRDKVILDLDYGGLNNFFNSRKPPYHRLDARITYNTKIFGADLSFYIDVVNVYNRKNVIGYDFSVKDGVIKRREITMLPILPTFGINVKF</sequence>
<feature type="domain" description="TonB-dependent receptor plug" evidence="14">
    <location>
        <begin position="151"/>
        <end position="226"/>
    </location>
</feature>
<keyword evidence="6 11" id="KW-0798">TonB box</keyword>
<dbReference type="Pfam" id="PF07715">
    <property type="entry name" value="Plug"/>
    <property type="match status" value="1"/>
</dbReference>
<accession>A0A0P1NY52</accession>
<evidence type="ECO:0000256" key="4">
    <source>
        <dbReference type="ARBA" id="ARBA00022692"/>
    </source>
</evidence>
<keyword evidence="5" id="KW-0732">Signal</keyword>
<dbReference type="Proteomes" id="UP000199197">
    <property type="component" value="Unassembled WGS sequence"/>
</dbReference>
<dbReference type="Gene3D" id="2.170.130.10">
    <property type="entry name" value="TonB-dependent receptor, plug domain"/>
    <property type="match status" value="1"/>
</dbReference>
<dbReference type="GO" id="GO:0015344">
    <property type="term" value="F:siderophore uptake transmembrane transporter activity"/>
    <property type="evidence" value="ECO:0007669"/>
    <property type="project" value="TreeGrafter"/>
</dbReference>
<dbReference type="EMBL" id="CZVW01000019">
    <property type="protein sequence ID" value="CUT03969.1"/>
    <property type="molecule type" value="Genomic_DNA"/>
</dbReference>
<dbReference type="InterPro" id="IPR036942">
    <property type="entry name" value="Beta-barrel_TonB_sf"/>
</dbReference>
<evidence type="ECO:0000256" key="1">
    <source>
        <dbReference type="ARBA" id="ARBA00004571"/>
    </source>
</evidence>
<evidence type="ECO:0000256" key="6">
    <source>
        <dbReference type="ARBA" id="ARBA00023077"/>
    </source>
</evidence>
<evidence type="ECO:0000256" key="7">
    <source>
        <dbReference type="ARBA" id="ARBA00023136"/>
    </source>
</evidence>
<keyword evidence="3 10" id="KW-1134">Transmembrane beta strand</keyword>
<dbReference type="OrthoDB" id="9758870at2"/>
<evidence type="ECO:0000256" key="10">
    <source>
        <dbReference type="PROSITE-ProRule" id="PRU01360"/>
    </source>
</evidence>
<dbReference type="Gene3D" id="2.60.40.1120">
    <property type="entry name" value="Carboxypeptidase-like, regulatory domain"/>
    <property type="match status" value="1"/>
</dbReference>
<keyword evidence="2 10" id="KW-0813">Transport</keyword>
<evidence type="ECO:0000256" key="9">
    <source>
        <dbReference type="ARBA" id="ARBA00023237"/>
    </source>
</evidence>
<dbReference type="Pfam" id="PF00593">
    <property type="entry name" value="TonB_dep_Rec_b-barrel"/>
    <property type="match status" value="1"/>
</dbReference>
<organism evidence="15 16">
    <name type="scientific">Candidatus Chryseopegocella kryptomonas</name>
    <dbReference type="NCBI Taxonomy" id="1633643"/>
    <lineage>
        <taxon>Bacteria</taxon>
        <taxon>Pseudomonadati</taxon>
        <taxon>Candidatus Kryptoniota</taxon>
        <taxon>Candidatus Chryseopegocella</taxon>
    </lineage>
</organism>
<dbReference type="AlphaFoldDB" id="A0A0P1NY52"/>
<reference evidence="16" key="1">
    <citation type="submission" date="2015-11" db="EMBL/GenBank/DDBJ databases">
        <authorList>
            <person name="Varghese N."/>
        </authorList>
    </citation>
    <scope>NUCLEOTIDE SEQUENCE [LARGE SCALE GENOMIC DNA]</scope>
    <source>
        <strain evidence="16">JGI-23</strain>
    </source>
</reference>
<comment type="subcellular location">
    <subcellularLocation>
        <location evidence="1 10">Cell outer membrane</location>
        <topology evidence="1 10">Multi-pass membrane protein</topology>
    </subcellularLocation>
</comment>
<dbReference type="PROSITE" id="PS52016">
    <property type="entry name" value="TONB_DEPENDENT_REC_3"/>
    <property type="match status" value="1"/>
</dbReference>
<dbReference type="PANTHER" id="PTHR30069:SF29">
    <property type="entry name" value="HEMOGLOBIN AND HEMOGLOBIN-HAPTOGLOBIN-BINDING PROTEIN 1-RELATED"/>
    <property type="match status" value="1"/>
</dbReference>
<keyword evidence="16" id="KW-1185">Reference proteome</keyword>